<dbReference type="OrthoDB" id="9987445at2"/>
<evidence type="ECO:0000313" key="1">
    <source>
        <dbReference type="EMBL" id="PWN62393.1"/>
    </source>
</evidence>
<dbReference type="AlphaFoldDB" id="A0A316WPS4"/>
<dbReference type="Proteomes" id="UP000236594">
    <property type="component" value="Unassembled WGS sequence"/>
</dbReference>
<organism evidence="1 2">
    <name type="scientific">Chryseobacterium phosphatilyticum</name>
    <dbReference type="NCBI Taxonomy" id="475075"/>
    <lineage>
        <taxon>Bacteria</taxon>
        <taxon>Pseudomonadati</taxon>
        <taxon>Bacteroidota</taxon>
        <taxon>Flavobacteriia</taxon>
        <taxon>Flavobacteriales</taxon>
        <taxon>Weeksellaceae</taxon>
        <taxon>Chryseobacterium group</taxon>
        <taxon>Chryseobacterium</taxon>
    </lineage>
</organism>
<reference evidence="1 2" key="1">
    <citation type="submission" date="2018-04" db="EMBL/GenBank/DDBJ databases">
        <title>Draft Genome Sequence of Phosphate-Solubilizing Chryseobacterium sp. ISE14 that is a Biocontrol and Plant Growth-Promoting Rhizobacterium Isolated from Cucumber.</title>
        <authorList>
            <person name="Jeong J.-J."/>
            <person name="Sang M.K."/>
            <person name="Choi I.-G."/>
            <person name="Kim K.D."/>
        </authorList>
    </citation>
    <scope>NUCLEOTIDE SEQUENCE [LARGE SCALE GENOMIC DNA]</scope>
    <source>
        <strain evidence="1 2">ISE14</strain>
    </source>
</reference>
<accession>A0A316WPS4</accession>
<keyword evidence="2" id="KW-1185">Reference proteome</keyword>
<protein>
    <submittedName>
        <fullName evidence="1">Uncharacterized protein</fullName>
    </submittedName>
</protein>
<evidence type="ECO:0000313" key="2">
    <source>
        <dbReference type="Proteomes" id="UP000236594"/>
    </source>
</evidence>
<comment type="caution">
    <text evidence="1">The sequence shown here is derived from an EMBL/GenBank/DDBJ whole genome shotgun (WGS) entry which is preliminary data.</text>
</comment>
<proteinExistence type="predicted"/>
<gene>
    <name evidence="1" type="ORF">C1631_022780</name>
</gene>
<dbReference type="EMBL" id="PPED02000009">
    <property type="protein sequence ID" value="PWN62393.1"/>
    <property type="molecule type" value="Genomic_DNA"/>
</dbReference>
<dbReference type="RefSeq" id="WP_103250259.1">
    <property type="nucleotide sequence ID" value="NZ_PPED02000009.1"/>
</dbReference>
<name>A0A316WPS4_9FLAO</name>
<sequence>METKNEKSGFELNSVNWLKTIEFIQQKQASNCTLISEEENILISYETLKSMIISLHGTKGRLLGLPSLEATNSFQLFEINDSEVKSLRINPHFIIEFNTRLEVLGATKKFNEELKLKNFSTDINLQTISTYENTNEWNEFLSMIDFYLPGIILKYYPNIPFKNYVTT</sequence>